<evidence type="ECO:0000256" key="4">
    <source>
        <dbReference type="ARBA" id="ARBA00023136"/>
    </source>
</evidence>
<protein>
    <submittedName>
        <fullName evidence="7">Ferric reductase-like transmembrane domain-containing protein</fullName>
    </submittedName>
</protein>
<comment type="subcellular location">
    <subcellularLocation>
        <location evidence="1">Membrane</location>
        <topology evidence="1">Multi-pass membrane protein</topology>
    </subcellularLocation>
</comment>
<dbReference type="InterPro" id="IPR013130">
    <property type="entry name" value="Fe3_Rdtase_TM_dom"/>
</dbReference>
<dbReference type="RefSeq" id="WP_244722690.1">
    <property type="nucleotide sequence ID" value="NZ_JALIRP010000002.1"/>
</dbReference>
<gene>
    <name evidence="7" type="ORF">MUG84_07430</name>
</gene>
<keyword evidence="3 5" id="KW-1133">Transmembrane helix</keyword>
<reference evidence="7" key="1">
    <citation type="submission" date="2022-04" db="EMBL/GenBank/DDBJ databases">
        <title>Paenibacillus mangrovi sp. nov., a novel endophytic bacterium isolated from bark of Kandelia candel.</title>
        <authorList>
            <person name="Tuo L."/>
        </authorList>
    </citation>
    <scope>NUCLEOTIDE SEQUENCE</scope>
    <source>
        <strain evidence="7">KQZ6P-2</strain>
    </source>
</reference>
<feature type="transmembrane region" description="Helical" evidence="5">
    <location>
        <begin position="126"/>
        <end position="143"/>
    </location>
</feature>
<proteinExistence type="predicted"/>
<dbReference type="AlphaFoldDB" id="A0A9X2B257"/>
<dbReference type="GO" id="GO:0016020">
    <property type="term" value="C:membrane"/>
    <property type="evidence" value="ECO:0007669"/>
    <property type="project" value="UniProtKB-SubCell"/>
</dbReference>
<comment type="caution">
    <text evidence="7">The sequence shown here is derived from an EMBL/GenBank/DDBJ whole genome shotgun (WGS) entry which is preliminary data.</text>
</comment>
<feature type="transmembrane region" description="Helical" evidence="5">
    <location>
        <begin position="89"/>
        <end position="106"/>
    </location>
</feature>
<keyword evidence="4 5" id="KW-0472">Membrane</keyword>
<dbReference type="Pfam" id="PF01794">
    <property type="entry name" value="Ferric_reduct"/>
    <property type="match status" value="1"/>
</dbReference>
<evidence type="ECO:0000259" key="6">
    <source>
        <dbReference type="Pfam" id="PF01794"/>
    </source>
</evidence>
<dbReference type="EMBL" id="JALIRP010000002">
    <property type="protein sequence ID" value="MCJ8011580.1"/>
    <property type="molecule type" value="Genomic_DNA"/>
</dbReference>
<evidence type="ECO:0000256" key="5">
    <source>
        <dbReference type="SAM" id="Phobius"/>
    </source>
</evidence>
<accession>A0A9X2B257</accession>
<sequence length="179" mass="20069">MMEYLTTWGVIKAAGLSSYLLLFVSVCLGTFAHSKWIVPRKRALILTTHQWTGWFGLMFGILHGTVLTIDSYKPFHVAEILVPFLTNDMRVATGLGILTLYMLLAVQISSDLLKRIGKKVWRTVHYLPFPAYLLSLLHGILAGSDSSSIAARMMYAITGGIFIIVIVLRMRLRPKTLQT</sequence>
<feature type="transmembrane region" description="Helical" evidence="5">
    <location>
        <begin position="51"/>
        <end position="69"/>
    </location>
</feature>
<evidence type="ECO:0000313" key="7">
    <source>
        <dbReference type="EMBL" id="MCJ8011580.1"/>
    </source>
</evidence>
<keyword evidence="2 5" id="KW-0812">Transmembrane</keyword>
<evidence type="ECO:0000313" key="8">
    <source>
        <dbReference type="Proteomes" id="UP001139347"/>
    </source>
</evidence>
<keyword evidence="8" id="KW-1185">Reference proteome</keyword>
<evidence type="ECO:0000256" key="3">
    <source>
        <dbReference type="ARBA" id="ARBA00022989"/>
    </source>
</evidence>
<evidence type="ECO:0000256" key="1">
    <source>
        <dbReference type="ARBA" id="ARBA00004141"/>
    </source>
</evidence>
<dbReference type="Proteomes" id="UP001139347">
    <property type="component" value="Unassembled WGS sequence"/>
</dbReference>
<name>A0A9X2B257_9BACL</name>
<organism evidence="7 8">
    <name type="scientific">Paenibacillus mangrovi</name>
    <dbReference type="NCBI Taxonomy" id="2931978"/>
    <lineage>
        <taxon>Bacteria</taxon>
        <taxon>Bacillati</taxon>
        <taxon>Bacillota</taxon>
        <taxon>Bacilli</taxon>
        <taxon>Bacillales</taxon>
        <taxon>Paenibacillaceae</taxon>
        <taxon>Paenibacillus</taxon>
    </lineage>
</organism>
<feature type="transmembrane region" description="Helical" evidence="5">
    <location>
        <begin position="6"/>
        <end position="31"/>
    </location>
</feature>
<evidence type="ECO:0000256" key="2">
    <source>
        <dbReference type="ARBA" id="ARBA00022692"/>
    </source>
</evidence>
<feature type="domain" description="Ferric oxidoreductase" evidence="6">
    <location>
        <begin position="15"/>
        <end position="135"/>
    </location>
</feature>
<feature type="transmembrane region" description="Helical" evidence="5">
    <location>
        <begin position="149"/>
        <end position="168"/>
    </location>
</feature>